<sequence length="209" mass="23496">MSNDLRSCAIGYSELDIAASSTPTHTEEQIVALSDIMTRRIEPVDDTIHYGEETHVRQRGNNQYWQGFPDLIRSWAFAAFVARMEREIRNMREVAGMITELLENNNWLTQMWDNLTGELVRTNEAQENLVETIWMMRGTILKLATRLETTKLRVAEAEARAEEANARAGAAAIEANIVRDLAGEAMTLITGHMCYQHGAVTGPAELEDS</sequence>
<protein>
    <submittedName>
        <fullName evidence="2">Uncharacterized protein</fullName>
    </submittedName>
</protein>
<evidence type="ECO:0000256" key="1">
    <source>
        <dbReference type="SAM" id="Coils"/>
    </source>
</evidence>
<dbReference type="EMBL" id="SZYD01000009">
    <property type="protein sequence ID" value="KAD5318252.1"/>
    <property type="molecule type" value="Genomic_DNA"/>
</dbReference>
<keyword evidence="3" id="KW-1185">Reference proteome</keyword>
<dbReference type="AlphaFoldDB" id="A0A5N6NTY2"/>
<gene>
    <name evidence="2" type="ORF">E3N88_18198</name>
</gene>
<reference evidence="2 3" key="1">
    <citation type="submission" date="2019-05" db="EMBL/GenBank/DDBJ databases">
        <title>Mikania micrantha, genome provides insights into the molecular mechanism of rapid growth.</title>
        <authorList>
            <person name="Liu B."/>
        </authorList>
    </citation>
    <scope>NUCLEOTIDE SEQUENCE [LARGE SCALE GENOMIC DNA]</scope>
    <source>
        <strain evidence="2">NLD-2019</strain>
        <tissue evidence="2">Leaf</tissue>
    </source>
</reference>
<keyword evidence="1" id="KW-0175">Coiled coil</keyword>
<evidence type="ECO:0000313" key="2">
    <source>
        <dbReference type="EMBL" id="KAD5318252.1"/>
    </source>
</evidence>
<dbReference type="Proteomes" id="UP000326396">
    <property type="component" value="Linkage Group LG17"/>
</dbReference>
<organism evidence="2 3">
    <name type="scientific">Mikania micrantha</name>
    <name type="common">bitter vine</name>
    <dbReference type="NCBI Taxonomy" id="192012"/>
    <lineage>
        <taxon>Eukaryota</taxon>
        <taxon>Viridiplantae</taxon>
        <taxon>Streptophyta</taxon>
        <taxon>Embryophyta</taxon>
        <taxon>Tracheophyta</taxon>
        <taxon>Spermatophyta</taxon>
        <taxon>Magnoliopsida</taxon>
        <taxon>eudicotyledons</taxon>
        <taxon>Gunneridae</taxon>
        <taxon>Pentapetalae</taxon>
        <taxon>asterids</taxon>
        <taxon>campanulids</taxon>
        <taxon>Asterales</taxon>
        <taxon>Asteraceae</taxon>
        <taxon>Asteroideae</taxon>
        <taxon>Heliantheae alliance</taxon>
        <taxon>Eupatorieae</taxon>
        <taxon>Mikania</taxon>
    </lineage>
</organism>
<proteinExistence type="predicted"/>
<feature type="coiled-coil region" evidence="1">
    <location>
        <begin position="140"/>
        <end position="174"/>
    </location>
</feature>
<evidence type="ECO:0000313" key="3">
    <source>
        <dbReference type="Proteomes" id="UP000326396"/>
    </source>
</evidence>
<name>A0A5N6NTY2_9ASTR</name>
<comment type="caution">
    <text evidence="2">The sequence shown here is derived from an EMBL/GenBank/DDBJ whole genome shotgun (WGS) entry which is preliminary data.</text>
</comment>
<accession>A0A5N6NTY2</accession>